<dbReference type="AlphaFoldDB" id="A0A6D2IA81"/>
<protein>
    <submittedName>
        <fullName evidence="2">Uncharacterized protein</fullName>
    </submittedName>
</protein>
<evidence type="ECO:0000256" key="1">
    <source>
        <dbReference type="SAM" id="MobiDB-lite"/>
    </source>
</evidence>
<proteinExistence type="predicted"/>
<dbReference type="EMBL" id="CACVBM020000821">
    <property type="protein sequence ID" value="CAA7023754.1"/>
    <property type="molecule type" value="Genomic_DNA"/>
</dbReference>
<keyword evidence="3" id="KW-1185">Reference proteome</keyword>
<accession>A0A6D2IA81</accession>
<evidence type="ECO:0000313" key="2">
    <source>
        <dbReference type="EMBL" id="CAA7023754.1"/>
    </source>
</evidence>
<sequence length="70" mass="7731">MVVEFIDESGMVTSSSGIVSSLCSVVVAPDWSKIIRRRNIDDDDGDCKDSGDGLDTSSGRLLPHDFWQRR</sequence>
<dbReference type="Proteomes" id="UP000467841">
    <property type="component" value="Unassembled WGS sequence"/>
</dbReference>
<comment type="caution">
    <text evidence="2">The sequence shown here is derived from an EMBL/GenBank/DDBJ whole genome shotgun (WGS) entry which is preliminary data.</text>
</comment>
<reference evidence="2" key="1">
    <citation type="submission" date="2020-01" db="EMBL/GenBank/DDBJ databases">
        <authorList>
            <person name="Mishra B."/>
        </authorList>
    </citation>
    <scope>NUCLEOTIDE SEQUENCE [LARGE SCALE GENOMIC DNA]</scope>
</reference>
<name>A0A6D2IA81_9BRAS</name>
<organism evidence="2 3">
    <name type="scientific">Microthlaspi erraticum</name>
    <dbReference type="NCBI Taxonomy" id="1685480"/>
    <lineage>
        <taxon>Eukaryota</taxon>
        <taxon>Viridiplantae</taxon>
        <taxon>Streptophyta</taxon>
        <taxon>Embryophyta</taxon>
        <taxon>Tracheophyta</taxon>
        <taxon>Spermatophyta</taxon>
        <taxon>Magnoliopsida</taxon>
        <taxon>eudicotyledons</taxon>
        <taxon>Gunneridae</taxon>
        <taxon>Pentapetalae</taxon>
        <taxon>rosids</taxon>
        <taxon>malvids</taxon>
        <taxon>Brassicales</taxon>
        <taxon>Brassicaceae</taxon>
        <taxon>Coluteocarpeae</taxon>
        <taxon>Microthlaspi</taxon>
    </lineage>
</organism>
<feature type="region of interest" description="Disordered" evidence="1">
    <location>
        <begin position="40"/>
        <end position="70"/>
    </location>
</feature>
<gene>
    <name evidence="2" type="ORF">MERR_LOCUS10989</name>
</gene>
<evidence type="ECO:0000313" key="3">
    <source>
        <dbReference type="Proteomes" id="UP000467841"/>
    </source>
</evidence>